<organism evidence="1 2">
    <name type="scientific">Solanum verrucosum</name>
    <dbReference type="NCBI Taxonomy" id="315347"/>
    <lineage>
        <taxon>Eukaryota</taxon>
        <taxon>Viridiplantae</taxon>
        <taxon>Streptophyta</taxon>
        <taxon>Embryophyta</taxon>
        <taxon>Tracheophyta</taxon>
        <taxon>Spermatophyta</taxon>
        <taxon>Magnoliopsida</taxon>
        <taxon>eudicotyledons</taxon>
        <taxon>Gunneridae</taxon>
        <taxon>Pentapetalae</taxon>
        <taxon>asterids</taxon>
        <taxon>lamiids</taxon>
        <taxon>Solanales</taxon>
        <taxon>Solanaceae</taxon>
        <taxon>Solanoideae</taxon>
        <taxon>Solaneae</taxon>
        <taxon>Solanum</taxon>
    </lineage>
</organism>
<accession>A0AAF0UQD0</accession>
<dbReference type="Proteomes" id="UP001234989">
    <property type="component" value="Chromosome 10"/>
</dbReference>
<keyword evidence="2" id="KW-1185">Reference proteome</keyword>
<protein>
    <submittedName>
        <fullName evidence="1">Uncharacterized protein</fullName>
    </submittedName>
</protein>
<sequence>MSILYNLGKANVVADAFSRLSMHSVAHIEDDKKKLVCDVHILSYLGVCMVDLEDGGVIVQNGSESSPVSDVKENQDNDPNLIELKNSVSEKAIETFSQEGKCVL</sequence>
<proteinExistence type="predicted"/>
<dbReference type="EMBL" id="CP133621">
    <property type="protein sequence ID" value="WMV50442.1"/>
    <property type="molecule type" value="Genomic_DNA"/>
</dbReference>
<evidence type="ECO:0000313" key="2">
    <source>
        <dbReference type="Proteomes" id="UP001234989"/>
    </source>
</evidence>
<evidence type="ECO:0000313" key="1">
    <source>
        <dbReference type="EMBL" id="WMV50442.1"/>
    </source>
</evidence>
<name>A0AAF0UQD0_SOLVR</name>
<gene>
    <name evidence="1" type="ORF">MTR67_043827</name>
</gene>
<dbReference type="AlphaFoldDB" id="A0AAF0UQD0"/>
<reference evidence="1" key="1">
    <citation type="submission" date="2023-08" db="EMBL/GenBank/DDBJ databases">
        <title>A de novo genome assembly of Solanum verrucosum Schlechtendal, a Mexican diploid species geographically isolated from the other diploid A-genome species in potato relatives.</title>
        <authorList>
            <person name="Hosaka K."/>
        </authorList>
    </citation>
    <scope>NUCLEOTIDE SEQUENCE</scope>
    <source>
        <tissue evidence="1">Young leaves</tissue>
    </source>
</reference>